<accession>A0ACC2FH87</accession>
<gene>
    <name evidence="1" type="ORF">DPEC_G00302380</name>
</gene>
<organism evidence="1 2">
    <name type="scientific">Dallia pectoralis</name>
    <name type="common">Alaska blackfish</name>
    <dbReference type="NCBI Taxonomy" id="75939"/>
    <lineage>
        <taxon>Eukaryota</taxon>
        <taxon>Metazoa</taxon>
        <taxon>Chordata</taxon>
        <taxon>Craniata</taxon>
        <taxon>Vertebrata</taxon>
        <taxon>Euteleostomi</taxon>
        <taxon>Actinopterygii</taxon>
        <taxon>Neopterygii</taxon>
        <taxon>Teleostei</taxon>
        <taxon>Protacanthopterygii</taxon>
        <taxon>Esociformes</taxon>
        <taxon>Umbridae</taxon>
        <taxon>Dallia</taxon>
    </lineage>
</organism>
<dbReference type="EMBL" id="CM055755">
    <property type="protein sequence ID" value="KAJ7990630.1"/>
    <property type="molecule type" value="Genomic_DNA"/>
</dbReference>
<comment type="caution">
    <text evidence="1">The sequence shown here is derived from an EMBL/GenBank/DDBJ whole genome shotgun (WGS) entry which is preliminary data.</text>
</comment>
<protein>
    <submittedName>
        <fullName evidence="1">Uncharacterized protein</fullName>
    </submittedName>
</protein>
<evidence type="ECO:0000313" key="2">
    <source>
        <dbReference type="Proteomes" id="UP001157502"/>
    </source>
</evidence>
<keyword evidence="2" id="KW-1185">Reference proteome</keyword>
<evidence type="ECO:0000313" key="1">
    <source>
        <dbReference type="EMBL" id="KAJ7990630.1"/>
    </source>
</evidence>
<dbReference type="Proteomes" id="UP001157502">
    <property type="component" value="Chromosome 28"/>
</dbReference>
<reference evidence="1" key="1">
    <citation type="submission" date="2021-05" db="EMBL/GenBank/DDBJ databases">
        <authorList>
            <person name="Pan Q."/>
            <person name="Jouanno E."/>
            <person name="Zahm M."/>
            <person name="Klopp C."/>
            <person name="Cabau C."/>
            <person name="Louis A."/>
            <person name="Berthelot C."/>
            <person name="Parey E."/>
            <person name="Roest Crollius H."/>
            <person name="Montfort J."/>
            <person name="Robinson-Rechavi M."/>
            <person name="Bouchez O."/>
            <person name="Lampietro C."/>
            <person name="Lopez Roques C."/>
            <person name="Donnadieu C."/>
            <person name="Postlethwait J."/>
            <person name="Bobe J."/>
            <person name="Dillon D."/>
            <person name="Chandos A."/>
            <person name="von Hippel F."/>
            <person name="Guiguen Y."/>
        </authorList>
    </citation>
    <scope>NUCLEOTIDE SEQUENCE</scope>
    <source>
        <strain evidence="1">YG-Jan2019</strain>
    </source>
</reference>
<proteinExistence type="predicted"/>
<name>A0ACC2FH87_DALPE</name>
<sequence length="192" mass="21662">MWLSRLWGTQEVIFFLSITSYVCHLAGAISISSYQQSLTKSVQEDVMFSVDISCLGIPTIQWSFMSARVSRTIGSWQPGGITNVSEEYTDRVQTFNNGSMALSDLSVEDAGFYVITVTELSGSSKDAGFVLKVEEVLYEDLQYLSVFTVVLAFLAAALMLSMWLMDKTYRQLKAWNRQRQKKDNDETELQAL</sequence>